<dbReference type="PANTHER" id="PTHR30189:SF1">
    <property type="entry name" value="LPS-ASSEMBLY PROTEIN LPTD"/>
    <property type="match status" value="1"/>
</dbReference>
<evidence type="ECO:0000259" key="2">
    <source>
        <dbReference type="Pfam" id="PF04453"/>
    </source>
</evidence>
<accession>A0A841LAB5</accession>
<dbReference type="PANTHER" id="PTHR30189">
    <property type="entry name" value="LPS-ASSEMBLY PROTEIN"/>
    <property type="match status" value="1"/>
</dbReference>
<comment type="caution">
    <text evidence="1">Lacks conserved residue(s) required for the propagation of feature annotation.</text>
</comment>
<dbReference type="InterPro" id="IPR007543">
    <property type="entry name" value="LptD_C"/>
</dbReference>
<protein>
    <recommendedName>
        <fullName evidence="1">LPS-assembly protein LptD</fullName>
    </recommendedName>
</protein>
<keyword evidence="1" id="KW-0472">Membrane</keyword>
<keyword evidence="1" id="KW-0732">Signal</keyword>
<gene>
    <name evidence="1" type="primary">lptD</name>
    <name evidence="3" type="ORF">FHS79_000119</name>
</gene>
<dbReference type="GO" id="GO:0015920">
    <property type="term" value="P:lipopolysaccharide transport"/>
    <property type="evidence" value="ECO:0007669"/>
    <property type="project" value="InterPro"/>
</dbReference>
<comment type="subunit">
    <text evidence="1">Component of the lipopolysaccharide transport and assembly complex.</text>
</comment>
<keyword evidence="4" id="KW-1185">Reference proteome</keyword>
<proteinExistence type="inferred from homology"/>
<dbReference type="Gene3D" id="2.60.450.10">
    <property type="entry name" value="Lipopolysaccharide (LPS) transport protein A like domain"/>
    <property type="match status" value="1"/>
</dbReference>
<evidence type="ECO:0000313" key="4">
    <source>
        <dbReference type="Proteomes" id="UP000538147"/>
    </source>
</evidence>
<dbReference type="Proteomes" id="UP000538147">
    <property type="component" value="Unassembled WGS sequence"/>
</dbReference>
<dbReference type="InterPro" id="IPR020889">
    <property type="entry name" value="LipoPS_assembly_LptD"/>
</dbReference>
<comment type="function">
    <text evidence="1">Involved in the assembly of lipopolysaccharide (LPS) at the surface of the outer membrane.</text>
</comment>
<dbReference type="GO" id="GO:1990351">
    <property type="term" value="C:transporter complex"/>
    <property type="evidence" value="ECO:0007669"/>
    <property type="project" value="TreeGrafter"/>
</dbReference>
<evidence type="ECO:0000313" key="3">
    <source>
        <dbReference type="EMBL" id="MBB6225968.1"/>
    </source>
</evidence>
<name>A0A841LAB5_9SPHN</name>
<comment type="similarity">
    <text evidence="1">Belongs to the LptD family.</text>
</comment>
<sequence length="798" mass="88072" precursor="true">MDVRPSPRLCSLRPALLASVVLALPVSLQAQEVRPVPEAPTAQPGVDDNIIAQPRDGGDVIAQPRDGGDVIAQPRDGGDVIAQPRDGGDVIAPGDIIEFAADQMEVDETGNIITAAGAVELRRDAWRLTAERIEYDRATGAVAARGNVVSIDPEGNQLFAESLDLTDSLRDGAIENLLLVLNDGGRLAARGGSRNGRLITLRRAVYSPCAVTDAEGCPQEPVWKLLATQVRYDTERHRISYKNARLEMFGIPIFYLPNFSHPDGEAERVTGLLMPNIKFQRQLGLGLGLPFHLALAPDRDVTITPWLYSAAAPAMQVQARRLFGGGPVQVDGFFTYARLTEFAADNVTEVDRGDRFRGYLGVKGRFQHSSSWRSTFSVRLTTDDTFNRRYDLDFDDTLRSSYALERFGTDSYFSVSALAFQGLRVTDTAGEMPFVLPVIEYDWRPSDPVLGGRMHVGANSLALTRTDGQSIQRALAFVRWDRSIFTSLGHRITGTALMRGDIYNVMDPQLATLPAYAGDAGINTRAIPVAAVDVEWPFAGNAFGGTQTVTPRVQFVLKPNQNNAGFPNEDSRAIELEDISLFELNRFPGYDQFEGGSRVTYGVGYTLDRPGVALRSEIGQSWTFATDQLGRAGDFPPGTGLDDRLSDFVGRTNLKLGGLFEITHRFRLDRNSFSVRRNEIDVAIGNQRTYATIGYLRLNRQVALEDLEDRSELRAGGRVAFARFWSLYGSAVVDLTTKRDNPAAVGDGFSFIRHRIGAEYEDECFRFGLSWRRDLISDRDFRAGNTFQLTLSFKTLGR</sequence>
<keyword evidence="1" id="KW-0998">Cell outer membrane</keyword>
<dbReference type="AlphaFoldDB" id="A0A841LAB5"/>
<dbReference type="GO" id="GO:0009279">
    <property type="term" value="C:cell outer membrane"/>
    <property type="evidence" value="ECO:0007669"/>
    <property type="project" value="UniProtKB-SubCell"/>
</dbReference>
<reference evidence="3 4" key="1">
    <citation type="submission" date="2020-08" db="EMBL/GenBank/DDBJ databases">
        <title>Genomic Encyclopedia of Type Strains, Phase IV (KMG-IV): sequencing the most valuable type-strain genomes for metagenomic binning, comparative biology and taxonomic classification.</title>
        <authorList>
            <person name="Goeker M."/>
        </authorList>
    </citation>
    <scope>NUCLEOTIDE SEQUENCE [LARGE SCALE GENOMIC DNA]</scope>
    <source>
        <strain evidence="3 4">DSM 102189</strain>
    </source>
</reference>
<dbReference type="EMBL" id="JACIIV010000001">
    <property type="protein sequence ID" value="MBB6225968.1"/>
    <property type="molecule type" value="Genomic_DNA"/>
</dbReference>
<dbReference type="GO" id="GO:0043165">
    <property type="term" value="P:Gram-negative-bacterium-type cell outer membrane assembly"/>
    <property type="evidence" value="ECO:0007669"/>
    <property type="project" value="UniProtKB-UniRule"/>
</dbReference>
<comment type="subcellular location">
    <subcellularLocation>
        <location evidence="1">Cell outer membrane</location>
    </subcellularLocation>
</comment>
<dbReference type="HAMAP" id="MF_01411">
    <property type="entry name" value="LPS_assembly_LptD"/>
    <property type="match status" value="1"/>
</dbReference>
<feature type="domain" description="LptD C-terminal" evidence="2">
    <location>
        <begin position="356"/>
        <end position="725"/>
    </location>
</feature>
<dbReference type="InterPro" id="IPR050218">
    <property type="entry name" value="LptD"/>
</dbReference>
<comment type="caution">
    <text evidence="3">The sequence shown here is derived from an EMBL/GenBank/DDBJ whole genome shotgun (WGS) entry which is preliminary data.</text>
</comment>
<feature type="signal peptide" evidence="1">
    <location>
        <begin position="1"/>
        <end position="30"/>
    </location>
</feature>
<dbReference type="Pfam" id="PF04453">
    <property type="entry name" value="LptD"/>
    <property type="match status" value="1"/>
</dbReference>
<evidence type="ECO:0000256" key="1">
    <source>
        <dbReference type="HAMAP-Rule" id="MF_01411"/>
    </source>
</evidence>
<organism evidence="3 4">
    <name type="scientific">Polymorphobacter multimanifer</name>
    <dbReference type="NCBI Taxonomy" id="1070431"/>
    <lineage>
        <taxon>Bacteria</taxon>
        <taxon>Pseudomonadati</taxon>
        <taxon>Pseudomonadota</taxon>
        <taxon>Alphaproteobacteria</taxon>
        <taxon>Sphingomonadales</taxon>
        <taxon>Sphingosinicellaceae</taxon>
        <taxon>Polymorphobacter</taxon>
    </lineage>
</organism>
<feature type="chain" id="PRO_5033186201" description="LPS-assembly protein LptD" evidence="1">
    <location>
        <begin position="31"/>
        <end position="798"/>
    </location>
</feature>